<protein>
    <submittedName>
        <fullName evidence="1">Major facilitator protein</fullName>
    </submittedName>
</protein>
<dbReference type="EMBL" id="CM037020">
    <property type="protein sequence ID" value="KAH7671156.1"/>
    <property type="molecule type" value="Genomic_DNA"/>
</dbReference>
<reference evidence="2" key="1">
    <citation type="journal article" date="2022" name="Nat. Commun.">
        <title>Chromosome evolution and the genetic basis of agronomically important traits in greater yam.</title>
        <authorList>
            <person name="Bredeson J.V."/>
            <person name="Lyons J.B."/>
            <person name="Oniyinde I.O."/>
            <person name="Okereke N.R."/>
            <person name="Kolade O."/>
            <person name="Nnabue I."/>
            <person name="Nwadili C.O."/>
            <person name="Hribova E."/>
            <person name="Parker M."/>
            <person name="Nwogha J."/>
            <person name="Shu S."/>
            <person name="Carlson J."/>
            <person name="Kariba R."/>
            <person name="Muthemba S."/>
            <person name="Knop K."/>
            <person name="Barton G.J."/>
            <person name="Sherwood A.V."/>
            <person name="Lopez-Montes A."/>
            <person name="Asiedu R."/>
            <person name="Jamnadass R."/>
            <person name="Muchugi A."/>
            <person name="Goodstein D."/>
            <person name="Egesi C.N."/>
            <person name="Featherston J."/>
            <person name="Asfaw A."/>
            <person name="Simpson G.G."/>
            <person name="Dolezel J."/>
            <person name="Hendre P.S."/>
            <person name="Van Deynze A."/>
            <person name="Kumar P.L."/>
            <person name="Obidiegwu J.E."/>
            <person name="Bhattacharjee R."/>
            <person name="Rokhsar D.S."/>
        </authorList>
    </citation>
    <scope>NUCLEOTIDE SEQUENCE [LARGE SCALE GENOMIC DNA]</scope>
    <source>
        <strain evidence="2">cv. TDa95/00328</strain>
    </source>
</reference>
<gene>
    <name evidence="1" type="ORF">IHE45_10G073800</name>
</gene>
<organism evidence="1 2">
    <name type="scientific">Dioscorea alata</name>
    <name type="common">Purple yam</name>
    <dbReference type="NCBI Taxonomy" id="55571"/>
    <lineage>
        <taxon>Eukaryota</taxon>
        <taxon>Viridiplantae</taxon>
        <taxon>Streptophyta</taxon>
        <taxon>Embryophyta</taxon>
        <taxon>Tracheophyta</taxon>
        <taxon>Spermatophyta</taxon>
        <taxon>Magnoliopsida</taxon>
        <taxon>Liliopsida</taxon>
        <taxon>Dioscoreales</taxon>
        <taxon>Dioscoreaceae</taxon>
        <taxon>Dioscorea</taxon>
    </lineage>
</organism>
<sequence>MENEELLQSSAVIAGVVDYGGRPIAAGSSKGRWTSAFFIIGVEMAERFAYYGIGYNLITYLTGPLRQPTASAAAAVNMWSGMAMMLPLLGAFIADSYLGRYRTIIIASILYILGLGMLTFSSSLLPSILPQKCDNAMDPSSCPPSQLQVITFFVSLYLVAFAQSGHKPCTQAFGADQFDQNDPLESKSRSSFFNWWYFGMNFGMIFTTVLNYVQDSVSWGFGFGIPCMAMVLALIVFLSGSRTYRYCTLEETSPFIRIGKACWRASTVKASQTEEEEEEEEEEEKEAKGILRLFPIWTACLIYAIIFAQSPTFFTKQASTLDRRIGSSFIIPSASLQSISTISIVAFIPIYDHILVPAVRKLTGLQSGITMLQRIGIGMAISTTEMAVAALVEMKRIKTAREYGLIDSPDIPIPMSLWWLMPQFVLNGLSDVFAMVGLQEFFYDQMPDSLRSLGLALYLSIFGVGSFISGFIVSLIDKVSAAQGESWFPNNLNHAHLDFFFLLLAALSALWLLMYIYFAQAYAYRKKGCCTML</sequence>
<dbReference type="Proteomes" id="UP000827976">
    <property type="component" value="Chromosome 10"/>
</dbReference>
<accession>A0ACB7VC17</accession>
<comment type="caution">
    <text evidence="1">The sequence shown here is derived from an EMBL/GenBank/DDBJ whole genome shotgun (WGS) entry which is preliminary data.</text>
</comment>
<name>A0ACB7VC17_DIOAL</name>
<evidence type="ECO:0000313" key="2">
    <source>
        <dbReference type="Proteomes" id="UP000827976"/>
    </source>
</evidence>
<keyword evidence="2" id="KW-1185">Reference proteome</keyword>
<evidence type="ECO:0000313" key="1">
    <source>
        <dbReference type="EMBL" id="KAH7671156.1"/>
    </source>
</evidence>
<proteinExistence type="predicted"/>